<protein>
    <submittedName>
        <fullName evidence="1">Uncharacterized protein</fullName>
    </submittedName>
</protein>
<keyword evidence="2" id="KW-1185">Reference proteome</keyword>
<reference evidence="2" key="1">
    <citation type="submission" date="2019-12" db="EMBL/GenBank/DDBJ databases">
        <title>Complete genome of Terracaulis silvestris 0127_4.</title>
        <authorList>
            <person name="Vieira S."/>
            <person name="Riedel T."/>
            <person name="Sproer C."/>
            <person name="Pascual J."/>
            <person name="Boedeker C."/>
            <person name="Overmann J."/>
        </authorList>
    </citation>
    <scope>NUCLEOTIDE SEQUENCE [LARGE SCALE GENOMIC DNA]</scope>
    <source>
        <strain evidence="2">0127_4</strain>
    </source>
</reference>
<name>A0A6I6MQJ0_9CAUL</name>
<evidence type="ECO:0000313" key="2">
    <source>
        <dbReference type="Proteomes" id="UP000431269"/>
    </source>
</evidence>
<gene>
    <name evidence="1" type="ORF">DSM104635_01799</name>
</gene>
<proteinExistence type="predicted"/>
<organism evidence="1 2">
    <name type="scientific">Terricaulis silvestris</name>
    <dbReference type="NCBI Taxonomy" id="2686094"/>
    <lineage>
        <taxon>Bacteria</taxon>
        <taxon>Pseudomonadati</taxon>
        <taxon>Pseudomonadota</taxon>
        <taxon>Alphaproteobacteria</taxon>
        <taxon>Caulobacterales</taxon>
        <taxon>Caulobacteraceae</taxon>
        <taxon>Terricaulis</taxon>
    </lineage>
</organism>
<sequence length="316" mass="34764">MLHRVERTALHYDVGVGSSPAHAPAQSLLTIIRAVAELSSKGEAIWRRNKGKSVIRIARVRIHNNGSRAVLLFQHSDRDAADPSFSELVTGETRTEQKGLGEGVAVSAHMVIDLTPSARNPHVYQAVLEHVPGLTKYYVEQALQSVVRKVAGYRFADINGLSGQAYPVLSFSTRLQESLFAEVAKGQLNQIVFIRHEQLGDGFDNEPAVLPKEETYRLQAVAERSGKGVVALMNRLIKSGRDKGYTSAKFVFTNEDGKTKQPTFDISRAENFEAFVAKASQFEVEDDLAQCEAEIRADVSRKLDALLQRHVAGLAA</sequence>
<accession>A0A6I6MQJ0</accession>
<dbReference type="KEGG" id="tsv:DSM104635_01799"/>
<dbReference type="EMBL" id="CP047045">
    <property type="protein sequence ID" value="QGZ94964.1"/>
    <property type="molecule type" value="Genomic_DNA"/>
</dbReference>
<dbReference type="AlphaFoldDB" id="A0A6I6MQJ0"/>
<dbReference type="Proteomes" id="UP000431269">
    <property type="component" value="Chromosome"/>
</dbReference>
<evidence type="ECO:0000313" key="1">
    <source>
        <dbReference type="EMBL" id="QGZ94964.1"/>
    </source>
</evidence>